<evidence type="ECO:0000313" key="3">
    <source>
        <dbReference type="EMBL" id="QRQ81159.1"/>
    </source>
</evidence>
<dbReference type="GO" id="GO:0045333">
    <property type="term" value="P:cellular respiration"/>
    <property type="evidence" value="ECO:0007669"/>
    <property type="project" value="InterPro"/>
</dbReference>
<dbReference type="GO" id="GO:0048039">
    <property type="term" value="F:ubiquinone binding"/>
    <property type="evidence" value="ECO:0007669"/>
    <property type="project" value="InterPro"/>
</dbReference>
<dbReference type="RefSeq" id="WP_230338447.1">
    <property type="nucleotide sequence ID" value="NZ_CP069798.1"/>
</dbReference>
<reference evidence="3" key="1">
    <citation type="submission" date="2021-02" db="EMBL/GenBank/DDBJ databases">
        <title>Neisseriaceae sp. 26B isolated from the cloaca of a Common Toad-headed Turtle (Mesoclemmys nasuta).</title>
        <authorList>
            <person name="Spergser J."/>
            <person name="Busse H.-J."/>
        </authorList>
    </citation>
    <scope>NUCLEOTIDE SEQUENCE</scope>
    <source>
        <strain evidence="3">26B</strain>
    </source>
</reference>
<comment type="similarity">
    <text evidence="1">Belongs to the ribosome association toxin RatA family.</text>
</comment>
<dbReference type="InterPro" id="IPR005031">
    <property type="entry name" value="COQ10_START"/>
</dbReference>
<dbReference type="InterPro" id="IPR023393">
    <property type="entry name" value="START-like_dom_sf"/>
</dbReference>
<evidence type="ECO:0000259" key="2">
    <source>
        <dbReference type="Pfam" id="PF03364"/>
    </source>
</evidence>
<dbReference type="AlphaFoldDB" id="A0A892ZJT5"/>
<dbReference type="EMBL" id="CP069798">
    <property type="protein sequence ID" value="QRQ81159.1"/>
    <property type="molecule type" value="Genomic_DNA"/>
</dbReference>
<dbReference type="Pfam" id="PF03364">
    <property type="entry name" value="Polyketide_cyc"/>
    <property type="match status" value="1"/>
</dbReference>
<accession>A0A892ZJT5</accession>
<dbReference type="SUPFAM" id="SSF55961">
    <property type="entry name" value="Bet v1-like"/>
    <property type="match status" value="1"/>
</dbReference>
<gene>
    <name evidence="3" type="ORF">JQU52_10570</name>
</gene>
<dbReference type="KEGG" id="ptes:JQU52_10570"/>
<evidence type="ECO:0000313" key="4">
    <source>
        <dbReference type="Proteomes" id="UP000653156"/>
    </source>
</evidence>
<protein>
    <submittedName>
        <fullName evidence="3">Type II toxin-antitoxin system RatA family toxin</fullName>
    </submittedName>
</protein>
<dbReference type="Gene3D" id="3.30.530.20">
    <property type="match status" value="1"/>
</dbReference>
<dbReference type="Proteomes" id="UP000653156">
    <property type="component" value="Chromosome"/>
</dbReference>
<proteinExistence type="inferred from homology"/>
<feature type="domain" description="Coenzyme Q-binding protein COQ10 START" evidence="2">
    <location>
        <begin position="14"/>
        <end position="136"/>
    </location>
</feature>
<keyword evidence="4" id="KW-1185">Reference proteome</keyword>
<dbReference type="PANTHER" id="PTHR12901:SF10">
    <property type="entry name" value="COENZYME Q-BINDING PROTEIN COQ10, MITOCHONDRIAL"/>
    <property type="match status" value="1"/>
</dbReference>
<name>A0A892ZJT5_9NEIS</name>
<sequence length="146" mass="17000">MTLKTVEKNVLVLHSAEQMFDLVNTVEDYPRFLPWCARTEVLRREGDVLEAMLHMDYMKVRQSFGTRNHNRPPHEIRMDLLNGPFKSLSGTWRFTPLGDLGCKIEFRLEYEFASSMLSALIGPVFNRIATTLVDAFIQEADRRYDN</sequence>
<evidence type="ECO:0000256" key="1">
    <source>
        <dbReference type="ARBA" id="ARBA00008918"/>
    </source>
</evidence>
<organism evidence="3 4">
    <name type="scientific">Paralysiella testudinis</name>
    <dbReference type="NCBI Taxonomy" id="2809020"/>
    <lineage>
        <taxon>Bacteria</taxon>
        <taxon>Pseudomonadati</taxon>
        <taxon>Pseudomonadota</taxon>
        <taxon>Betaproteobacteria</taxon>
        <taxon>Neisseriales</taxon>
        <taxon>Neisseriaceae</taxon>
        <taxon>Paralysiella</taxon>
    </lineage>
</organism>
<dbReference type="InterPro" id="IPR044996">
    <property type="entry name" value="COQ10-like"/>
</dbReference>
<dbReference type="PANTHER" id="PTHR12901">
    <property type="entry name" value="SPERM PROTEIN HOMOLOG"/>
    <property type="match status" value="1"/>
</dbReference>
<dbReference type="CDD" id="cd07813">
    <property type="entry name" value="COQ10p_like"/>
    <property type="match status" value="1"/>
</dbReference>